<organism evidence="1 2">
    <name type="scientific">Vibrio parahaemolyticus</name>
    <dbReference type="NCBI Taxonomy" id="670"/>
    <lineage>
        <taxon>Bacteria</taxon>
        <taxon>Pseudomonadati</taxon>
        <taxon>Pseudomonadota</taxon>
        <taxon>Gammaproteobacteria</taxon>
        <taxon>Vibrionales</taxon>
        <taxon>Vibrionaceae</taxon>
        <taxon>Vibrio</taxon>
    </lineage>
</organism>
<evidence type="ECO:0000313" key="1">
    <source>
        <dbReference type="EMBL" id="NMU82264.1"/>
    </source>
</evidence>
<sequence length="85" mass="9473">FLLVSRSAAQRMTEGYAHLRAGLSDVAGSQVTHAVMVFDSFIEPETGRYLSDYEAFCRRWRDLGGEVWADAAVRVSHLAEIAVRV</sequence>
<feature type="non-terminal residue" evidence="1">
    <location>
        <position position="1"/>
    </location>
</feature>
<protein>
    <submittedName>
        <fullName evidence="1">Uncharacterized protein</fullName>
    </submittedName>
</protein>
<evidence type="ECO:0000313" key="2">
    <source>
        <dbReference type="Proteomes" id="UP000518904"/>
    </source>
</evidence>
<reference evidence="1 2" key="1">
    <citation type="submission" date="2020-04" db="EMBL/GenBank/DDBJ databases">
        <title>Whole-genome sequencing of Vibrio spp. from China reveals different genetic environments of blaCTX-M-14 among diverse lineages.</title>
        <authorList>
            <person name="Zheng Z."/>
            <person name="Ye L."/>
            <person name="Chen S."/>
        </authorList>
    </citation>
    <scope>NUCLEOTIDE SEQUENCE [LARGE SCALE GENOMIC DNA]</scope>
    <source>
        <strain evidence="1 2">Vb0551</strain>
    </source>
</reference>
<accession>A0A7Y0SF27</accession>
<dbReference type="AlphaFoldDB" id="A0A7Y0SF27"/>
<dbReference type="Proteomes" id="UP000518904">
    <property type="component" value="Unassembled WGS sequence"/>
</dbReference>
<name>A0A7Y0SF27_VIBPH</name>
<proteinExistence type="predicted"/>
<comment type="caution">
    <text evidence="1">The sequence shown here is derived from an EMBL/GenBank/DDBJ whole genome shotgun (WGS) entry which is preliminary data.</text>
</comment>
<dbReference type="EMBL" id="JABCLB010000599">
    <property type="protein sequence ID" value="NMU82264.1"/>
    <property type="molecule type" value="Genomic_DNA"/>
</dbReference>
<gene>
    <name evidence="1" type="ORF">HKB16_05145</name>
</gene>